<protein>
    <submittedName>
        <fullName evidence="1">Methyltransferase</fullName>
    </submittedName>
</protein>
<sequence>MFPLKNILHYLCRVNTSSLLWYNSDADFDKLYPERIQRLSDRHWTPIDVARKAAAFLANAPGKRVLDIGSGVGKFCLIGAHFFPLVSFYGIEQREELYRHAVDAQVATHIKNAMFLHGNLTQTDLSSYDNFYFYNSFFENLDERDPIDNQFDYSISRYLYYSRYLFNALERRPAGTRLVFYHSLGDEVPSAYQLVDASDDMLLRMYIKR</sequence>
<accession>A0A7K1U978</accession>
<dbReference type="Proteomes" id="UP000461730">
    <property type="component" value="Unassembled WGS sequence"/>
</dbReference>
<name>A0A7K1U978_9BACT</name>
<keyword evidence="1" id="KW-0489">Methyltransferase</keyword>
<reference evidence="1 2" key="1">
    <citation type="submission" date="2019-12" db="EMBL/GenBank/DDBJ databases">
        <title>Chitinophaga sp. strain ysch24 (GDMCC 1.1355), whole genome shotgun sequence.</title>
        <authorList>
            <person name="Zhang X."/>
        </authorList>
    </citation>
    <scope>NUCLEOTIDE SEQUENCE [LARGE SCALE GENOMIC DNA]</scope>
    <source>
        <strain evidence="2">ysch24</strain>
    </source>
</reference>
<dbReference type="AlphaFoldDB" id="A0A7K1U978"/>
<evidence type="ECO:0000313" key="2">
    <source>
        <dbReference type="Proteomes" id="UP000461730"/>
    </source>
</evidence>
<evidence type="ECO:0000313" key="1">
    <source>
        <dbReference type="EMBL" id="MVT10565.1"/>
    </source>
</evidence>
<gene>
    <name evidence="1" type="ORF">GO493_20005</name>
</gene>
<dbReference type="GO" id="GO:0032259">
    <property type="term" value="P:methylation"/>
    <property type="evidence" value="ECO:0007669"/>
    <property type="project" value="UniProtKB-KW"/>
</dbReference>
<keyword evidence="1" id="KW-0808">Transferase</keyword>
<dbReference type="GO" id="GO:0008168">
    <property type="term" value="F:methyltransferase activity"/>
    <property type="evidence" value="ECO:0007669"/>
    <property type="project" value="UniProtKB-KW"/>
</dbReference>
<dbReference type="EMBL" id="WRXN01000009">
    <property type="protein sequence ID" value="MVT10565.1"/>
    <property type="molecule type" value="Genomic_DNA"/>
</dbReference>
<proteinExistence type="predicted"/>
<keyword evidence="2" id="KW-1185">Reference proteome</keyword>
<dbReference type="InterPro" id="IPR029063">
    <property type="entry name" value="SAM-dependent_MTases_sf"/>
</dbReference>
<dbReference type="Gene3D" id="3.40.50.150">
    <property type="entry name" value="Vaccinia Virus protein VP39"/>
    <property type="match status" value="1"/>
</dbReference>
<organism evidence="1 2">
    <name type="scientific">Chitinophaga tropicalis</name>
    <dbReference type="NCBI Taxonomy" id="2683588"/>
    <lineage>
        <taxon>Bacteria</taxon>
        <taxon>Pseudomonadati</taxon>
        <taxon>Bacteroidota</taxon>
        <taxon>Chitinophagia</taxon>
        <taxon>Chitinophagales</taxon>
        <taxon>Chitinophagaceae</taxon>
        <taxon>Chitinophaga</taxon>
    </lineage>
</organism>
<dbReference type="SUPFAM" id="SSF53335">
    <property type="entry name" value="S-adenosyl-L-methionine-dependent methyltransferases"/>
    <property type="match status" value="1"/>
</dbReference>
<comment type="caution">
    <text evidence="1">The sequence shown here is derived from an EMBL/GenBank/DDBJ whole genome shotgun (WGS) entry which is preliminary data.</text>
</comment>